<feature type="chain" id="PRO_5035247788" evidence="1">
    <location>
        <begin position="21"/>
        <end position="617"/>
    </location>
</feature>
<dbReference type="EMBL" id="BMXF01000002">
    <property type="protein sequence ID" value="GHB70672.1"/>
    <property type="molecule type" value="Genomic_DNA"/>
</dbReference>
<evidence type="ECO:0000259" key="2">
    <source>
        <dbReference type="Pfam" id="PF05299"/>
    </source>
</evidence>
<comment type="caution">
    <text evidence="4">The sequence shown here is derived from an EMBL/GenBank/DDBJ whole genome shotgun (WGS) entry which is preliminary data.</text>
</comment>
<reference evidence="4 5" key="1">
    <citation type="journal article" date="2014" name="Int. J. Syst. Evol. Microbiol.">
        <title>Complete genome sequence of Corynebacterium casei LMG S-19264T (=DSM 44701T), isolated from a smear-ripened cheese.</title>
        <authorList>
            <consortium name="US DOE Joint Genome Institute (JGI-PGF)"/>
            <person name="Walter F."/>
            <person name="Albersmeier A."/>
            <person name="Kalinowski J."/>
            <person name="Ruckert C."/>
        </authorList>
    </citation>
    <scope>NUCLEOTIDE SEQUENCE [LARGE SCALE GENOMIC DNA]</scope>
    <source>
        <strain evidence="4 5">KCTC 12866</strain>
    </source>
</reference>
<dbReference type="Gene3D" id="2.60.40.3650">
    <property type="match status" value="1"/>
</dbReference>
<dbReference type="InterPro" id="IPR040756">
    <property type="entry name" value="Peptidase_M61_N"/>
</dbReference>
<dbReference type="Proteomes" id="UP000598271">
    <property type="component" value="Unassembled WGS sequence"/>
</dbReference>
<name>A0A8J3D946_9BACT</name>
<dbReference type="AlphaFoldDB" id="A0A8J3D946"/>
<feature type="domain" description="Peptidase M61 catalytic" evidence="2">
    <location>
        <begin position="298"/>
        <end position="404"/>
    </location>
</feature>
<dbReference type="RefSeq" id="WP_189564837.1">
    <property type="nucleotide sequence ID" value="NZ_BMXF01000002.1"/>
</dbReference>
<protein>
    <submittedName>
        <fullName evidence="4">Peptidase M61</fullName>
    </submittedName>
</protein>
<feature type="domain" description="Peptidase M61 N-terminal" evidence="3">
    <location>
        <begin position="26"/>
        <end position="200"/>
    </location>
</feature>
<keyword evidence="1" id="KW-0732">Signal</keyword>
<proteinExistence type="predicted"/>
<organism evidence="4 5">
    <name type="scientific">Persicitalea jodogahamensis</name>
    <dbReference type="NCBI Taxonomy" id="402147"/>
    <lineage>
        <taxon>Bacteria</taxon>
        <taxon>Pseudomonadati</taxon>
        <taxon>Bacteroidota</taxon>
        <taxon>Cytophagia</taxon>
        <taxon>Cytophagales</taxon>
        <taxon>Spirosomataceae</taxon>
        <taxon>Persicitalea</taxon>
    </lineage>
</organism>
<evidence type="ECO:0000313" key="4">
    <source>
        <dbReference type="EMBL" id="GHB70672.1"/>
    </source>
</evidence>
<dbReference type="SUPFAM" id="SSF55486">
    <property type="entry name" value="Metalloproteases ('zincins'), catalytic domain"/>
    <property type="match status" value="1"/>
</dbReference>
<sequence length="617" mass="70394">MKKAQYLFLTLLVASLTGFAQKEYNFSVDLTKPLDDKLTVELETPSVRGKSILYHLPKIVPGTYSINNYGSYATNFKAFDKKGRELKVEKIDKNSWKISKPRKLSRLSYQIDDTWDTPEIEEDVFEPSGTNIDEDKVFVLNTFGLFGYFQGMDRLPYRVNITKPAGFYGSTPLINQNKGGNQDLFVTKDYHELADSPMMYNRPDTVWLKVGNADILVSVFSPNDKFATKDLAADIKPTLEAQKDYMGGTLPIDKYAFIIYMSDDKNLTRYGALEHSQSSFYYLPETFSEAQLSKSIKDIAAHEFFHILTPLNIHSEEIGDFDFIDPKMSRHLWLYEGLTEYAAHHAQLRAGIIDLTTYLDRQADKVENSRTRYTDTLSFTAMSSDVLEKYKDEYSNVYEKGALIGLSLDLKLRQLSGGKYGTQDLLRDLAKTYGKDKSFKDEELFDKITELTFPEMRDFFRRYVEGGEPLPLKELFSAIGIDYDPEGQKKEVEKAFGVSFALVPGTRSILISSTDQATDLGQRLGVEQMDQIVLLNDQPFDADTYSTVLQDYDENFKLGDEVSFTVKRKMPDNSINEVKLTADLREATVTYPTFMPKGAPTPQQLQLRESWMGRMPQ</sequence>
<dbReference type="Gene3D" id="1.10.390.10">
    <property type="entry name" value="Neutral Protease Domain 2"/>
    <property type="match status" value="1"/>
</dbReference>
<dbReference type="Pfam" id="PF05299">
    <property type="entry name" value="Peptidase_M61"/>
    <property type="match status" value="1"/>
</dbReference>
<evidence type="ECO:0000259" key="3">
    <source>
        <dbReference type="Pfam" id="PF17899"/>
    </source>
</evidence>
<accession>A0A8J3D946</accession>
<dbReference type="InterPro" id="IPR007963">
    <property type="entry name" value="Peptidase_M61_catalytic"/>
</dbReference>
<evidence type="ECO:0000313" key="5">
    <source>
        <dbReference type="Proteomes" id="UP000598271"/>
    </source>
</evidence>
<feature type="signal peptide" evidence="1">
    <location>
        <begin position="1"/>
        <end position="20"/>
    </location>
</feature>
<evidence type="ECO:0000256" key="1">
    <source>
        <dbReference type="SAM" id="SignalP"/>
    </source>
</evidence>
<dbReference type="InterPro" id="IPR027268">
    <property type="entry name" value="Peptidase_M4/M1_CTD_sf"/>
</dbReference>
<dbReference type="Pfam" id="PF17899">
    <property type="entry name" value="Peptidase_M61_N"/>
    <property type="match status" value="1"/>
</dbReference>
<gene>
    <name evidence="4" type="ORF">GCM10007390_25500</name>
</gene>
<keyword evidence="5" id="KW-1185">Reference proteome</keyword>